<protein>
    <submittedName>
        <fullName evidence="6">Arylsulfatase</fullName>
        <ecNumber evidence="6">3.1.6.1</ecNumber>
    </submittedName>
</protein>
<dbReference type="EMBL" id="CP036271">
    <property type="protein sequence ID" value="QDT52574.1"/>
    <property type="molecule type" value="Genomic_DNA"/>
</dbReference>
<proteinExistence type="inferred from homology"/>
<evidence type="ECO:0000256" key="1">
    <source>
        <dbReference type="ARBA" id="ARBA00008779"/>
    </source>
</evidence>
<feature type="region of interest" description="Disordered" evidence="3">
    <location>
        <begin position="170"/>
        <end position="234"/>
    </location>
</feature>
<dbReference type="SUPFAM" id="SSF53649">
    <property type="entry name" value="Alkaline phosphatase-like"/>
    <property type="match status" value="1"/>
</dbReference>
<feature type="signal peptide" evidence="4">
    <location>
        <begin position="1"/>
        <end position="20"/>
    </location>
</feature>
<dbReference type="AlphaFoldDB" id="A0A517S8W2"/>
<dbReference type="InParanoid" id="A0A517S8W2"/>
<reference evidence="6 7" key="1">
    <citation type="submission" date="2019-02" db="EMBL/GenBank/DDBJ databases">
        <title>Deep-cultivation of Planctomycetes and their phenomic and genomic characterization uncovers novel biology.</title>
        <authorList>
            <person name="Wiegand S."/>
            <person name="Jogler M."/>
            <person name="Boedeker C."/>
            <person name="Pinto D."/>
            <person name="Vollmers J."/>
            <person name="Rivas-Marin E."/>
            <person name="Kohn T."/>
            <person name="Peeters S.H."/>
            <person name="Heuer A."/>
            <person name="Rast P."/>
            <person name="Oberbeckmann S."/>
            <person name="Bunk B."/>
            <person name="Jeske O."/>
            <person name="Meyerdierks A."/>
            <person name="Storesund J.E."/>
            <person name="Kallscheuer N."/>
            <person name="Luecker S."/>
            <person name="Lage O.M."/>
            <person name="Pohl T."/>
            <person name="Merkel B.J."/>
            <person name="Hornburger P."/>
            <person name="Mueller R.-W."/>
            <person name="Bruemmer F."/>
            <person name="Labrenz M."/>
            <person name="Spormann A.M."/>
            <person name="Op den Camp H."/>
            <person name="Overmann J."/>
            <person name="Amann R."/>
            <person name="Jetten M.S.M."/>
            <person name="Mascher T."/>
            <person name="Medema M.H."/>
            <person name="Devos D.P."/>
            <person name="Kaster A.-K."/>
            <person name="Ovreas L."/>
            <person name="Rohde M."/>
            <person name="Galperin M.Y."/>
            <person name="Jogler C."/>
        </authorList>
    </citation>
    <scope>NUCLEOTIDE SEQUENCE [LARGE SCALE GENOMIC DNA]</scope>
    <source>
        <strain evidence="6 7">Pan44</strain>
    </source>
</reference>
<dbReference type="OrthoDB" id="9762324at2"/>
<comment type="similarity">
    <text evidence="1">Belongs to the sulfatase family.</text>
</comment>
<dbReference type="KEGG" id="ccos:Pan44_05860"/>
<evidence type="ECO:0000313" key="7">
    <source>
        <dbReference type="Proteomes" id="UP000315700"/>
    </source>
</evidence>
<feature type="chain" id="PRO_5022117461" evidence="4">
    <location>
        <begin position="21"/>
        <end position="501"/>
    </location>
</feature>
<keyword evidence="7" id="KW-1185">Reference proteome</keyword>
<keyword evidence="4" id="KW-0732">Signal</keyword>
<dbReference type="Pfam" id="PF00884">
    <property type="entry name" value="Sulfatase"/>
    <property type="match status" value="1"/>
</dbReference>
<dbReference type="GO" id="GO:0004065">
    <property type="term" value="F:arylsulfatase activity"/>
    <property type="evidence" value="ECO:0007669"/>
    <property type="project" value="UniProtKB-EC"/>
</dbReference>
<evidence type="ECO:0000256" key="3">
    <source>
        <dbReference type="SAM" id="MobiDB-lite"/>
    </source>
</evidence>
<keyword evidence="2 6" id="KW-0378">Hydrolase</keyword>
<dbReference type="PANTHER" id="PTHR42693:SF53">
    <property type="entry name" value="ENDO-4-O-SULFATASE"/>
    <property type="match status" value="1"/>
</dbReference>
<dbReference type="PANTHER" id="PTHR42693">
    <property type="entry name" value="ARYLSULFATASE FAMILY MEMBER"/>
    <property type="match status" value="1"/>
</dbReference>
<gene>
    <name evidence="6" type="ORF">Pan44_05860</name>
</gene>
<dbReference type="InterPro" id="IPR000917">
    <property type="entry name" value="Sulfatase_N"/>
</dbReference>
<feature type="domain" description="Sulfatase N-terminal" evidence="5">
    <location>
        <begin position="26"/>
        <end position="342"/>
    </location>
</feature>
<dbReference type="EC" id="3.1.6.1" evidence="6"/>
<dbReference type="InterPro" id="IPR017850">
    <property type="entry name" value="Alkaline_phosphatase_core_sf"/>
</dbReference>
<accession>A0A517S8W2</accession>
<name>A0A517S8W2_9PLAN</name>
<sequence precursor="true">MKRLLPLVALFALLAATAVAQDKPLNLLIITADDMNGDSPGWMGNPLRTTPHLDAFSITANQFINHHVTAPICQPSRSALMTGRVPHASGALGFDPVNEGVPSLVKILQTQGYFTGVIDKHAHMQPESVFPWDMKLQGSGKNPPLRKQHMEEMLAAAKESGKPFFINANITDPHRAFPGSAQENSRRAGRRAAEDNEVDGEAGAKRSPRVRQGQRAGKAAGSASPESINTRVLTDKEVRTPRFLENLPDIRTETAQYETAVARLDASFGVIMGALRESGHEDDTIVLFMSDHGISMPFSKATVYRNGTWSPLLLRIPGTAIPQVRQEFVSSVDILPTLLELLKFAPPAGLNGRSLVSLLNGQTQPDRDFVVTHVNTTSSGANQAQRCIRTRGHALLFHAWTTGEPKFKVEAMNGLTFKALEKAAESDARIAARVAQYRVGEPLMFFDEAADPDERTNLIDDPRQKSEIERLASLLIDHMQKTNDPLLRDFEKAMDLWRMQR</sequence>
<dbReference type="Proteomes" id="UP000315700">
    <property type="component" value="Chromosome"/>
</dbReference>
<dbReference type="InterPro" id="IPR050738">
    <property type="entry name" value="Sulfatase"/>
</dbReference>
<evidence type="ECO:0000256" key="2">
    <source>
        <dbReference type="ARBA" id="ARBA00022801"/>
    </source>
</evidence>
<evidence type="ECO:0000313" key="6">
    <source>
        <dbReference type="EMBL" id="QDT52574.1"/>
    </source>
</evidence>
<evidence type="ECO:0000256" key="4">
    <source>
        <dbReference type="SAM" id="SignalP"/>
    </source>
</evidence>
<dbReference type="RefSeq" id="WP_145027041.1">
    <property type="nucleotide sequence ID" value="NZ_CP036271.1"/>
</dbReference>
<evidence type="ECO:0000259" key="5">
    <source>
        <dbReference type="Pfam" id="PF00884"/>
    </source>
</evidence>
<dbReference type="Gene3D" id="3.40.720.10">
    <property type="entry name" value="Alkaline Phosphatase, subunit A"/>
    <property type="match status" value="1"/>
</dbReference>
<organism evidence="6 7">
    <name type="scientific">Caulifigura coniformis</name>
    <dbReference type="NCBI Taxonomy" id="2527983"/>
    <lineage>
        <taxon>Bacteria</taxon>
        <taxon>Pseudomonadati</taxon>
        <taxon>Planctomycetota</taxon>
        <taxon>Planctomycetia</taxon>
        <taxon>Planctomycetales</taxon>
        <taxon>Planctomycetaceae</taxon>
        <taxon>Caulifigura</taxon>
    </lineage>
</organism>